<accession>A0AC61QSG1</accession>
<protein>
    <submittedName>
        <fullName evidence="1">Uncharacterized protein</fullName>
    </submittedName>
</protein>
<dbReference type="EMBL" id="SRZC01000007">
    <property type="protein sequence ID" value="TGX82847.1"/>
    <property type="molecule type" value="Genomic_DNA"/>
</dbReference>
<gene>
    <name evidence="1" type="ORF">E5358_05795</name>
</gene>
<name>A0AC61QSG1_9BACT</name>
<evidence type="ECO:0000313" key="1">
    <source>
        <dbReference type="EMBL" id="TGX82847.1"/>
    </source>
</evidence>
<comment type="caution">
    <text evidence="1">The sequence shown here is derived from an EMBL/GenBank/DDBJ whole genome shotgun (WGS) entry which is preliminary data.</text>
</comment>
<dbReference type="Proteomes" id="UP000308886">
    <property type="component" value="Unassembled WGS sequence"/>
</dbReference>
<organism evidence="1 2">
    <name type="scientific">Palleniella muris</name>
    <dbReference type="NCBI Taxonomy" id="3038145"/>
    <lineage>
        <taxon>Bacteria</taxon>
        <taxon>Pseudomonadati</taxon>
        <taxon>Bacteroidota</taxon>
        <taxon>Bacteroidia</taxon>
        <taxon>Bacteroidales</taxon>
        <taxon>Prevotellaceae</taxon>
        <taxon>Palleniella</taxon>
    </lineage>
</organism>
<reference evidence="1" key="1">
    <citation type="submission" date="2019-04" db="EMBL/GenBank/DDBJ databases">
        <title>Microbes associate with the intestines of laboratory mice.</title>
        <authorList>
            <person name="Navarre W."/>
            <person name="Wong E."/>
            <person name="Huang K."/>
            <person name="Tropini C."/>
            <person name="Ng K."/>
            <person name="Yu B."/>
        </authorList>
    </citation>
    <scope>NUCLEOTIDE SEQUENCE</scope>
    <source>
        <strain evidence="1">NM73_A23</strain>
    </source>
</reference>
<keyword evidence="2" id="KW-1185">Reference proteome</keyword>
<evidence type="ECO:0000313" key="2">
    <source>
        <dbReference type="Proteomes" id="UP000308886"/>
    </source>
</evidence>
<proteinExistence type="predicted"/>
<sequence>MNRKKLLIMAKILINGGILCLLLLCLPVLSYWVENNPCIVLFALALILIGCFQCIIANKNFSEREPEDDHPKRFPIIWYFKTIKWILIVAVAFHIIAASIVLFFYCLKHEFEATLLVTTFAGIAIGLICEVAIPYYKNSKDKTN</sequence>